<dbReference type="InterPro" id="IPR005311">
    <property type="entry name" value="PBP_dimer"/>
</dbReference>
<dbReference type="EMBL" id="JPOS01000039">
    <property type="protein sequence ID" value="KGE86818.1"/>
    <property type="molecule type" value="Genomic_DNA"/>
</dbReference>
<dbReference type="OrthoDB" id="9804124at2"/>
<dbReference type="Gene3D" id="3.30.450.330">
    <property type="match status" value="1"/>
</dbReference>
<evidence type="ECO:0000256" key="3">
    <source>
        <dbReference type="ARBA" id="ARBA00023136"/>
    </source>
</evidence>
<sequence length="717" mass="80147">MDIKNEVLYRVYFLLFGIVVPVALILIYRTVDLAVLNGDKWRKAGEDNYMDYRTIEADRGNIFAEDGSLLATSIPYFNIRFDPLAATDEAFEENLDTLAHCLAYYVLEDVTVGGAREYLLELRGGTDRYVLLKKQVSYAEKKFIESFPLFRLGRNGGGFIAVKRSERKRPFGILAQRTVGYVRDGAKPIGLEGYYDEVLGGEPGQQLMVCVDRRKDLWMPVDDLSAIEPQSGNDIVTTIDLDIQDIAERALNRAVNAHDAEWGTAIVLEVETGAVRAIANLGRTDQGWWETYNFAVGTAGEPGSTFKAASVLALLEDEYLTLDDSIRIYNGKAEFYEETMEDASPYSYRMDTIKLREAFEISSNVGIAKTIEQFYGEKNDGNDDEGAARFVRRLKQFNLHQPVGLEIEGEANPYIKEAYSEEDYWSGTTLPWMSIGYELELTPLQLLTFYNAVANGGKMMKPYLVSAIQRMGKMEEQFYPTVINRRIASPKAINQLQELLRAVVESERGTAHDLYTDKYSFAGKTGTAQVNYKKGSRGTSIGGHQASFVGYFPAEAPKYSCIVVINKPRRGGFYGGDVAGPVFREIADNIYRVKPALHPVLNAQAPPAYLENTLPGMSIGAQDDYRSLLAYLDMEVHGEPETQMAVLRPRSDSLMMETRTMAEETVPNVVGLGLRDALHVLENRGLKVSVEGVGKVARQSIIPGTRIRGQQIKLYLR</sequence>
<dbReference type="GO" id="GO:0016740">
    <property type="term" value="F:transferase activity"/>
    <property type="evidence" value="ECO:0007669"/>
    <property type="project" value="UniProtKB-KW"/>
</dbReference>
<dbReference type="SMART" id="SM00740">
    <property type="entry name" value="PASTA"/>
    <property type="match status" value="1"/>
</dbReference>
<keyword evidence="6" id="KW-0808">Transferase</keyword>
<dbReference type="InterPro" id="IPR036138">
    <property type="entry name" value="PBP_dimer_sf"/>
</dbReference>
<dbReference type="PANTHER" id="PTHR30627">
    <property type="entry name" value="PEPTIDOGLYCAN D,D-TRANSPEPTIDASE"/>
    <property type="match status" value="1"/>
</dbReference>
<dbReference type="Gene3D" id="3.30.10.20">
    <property type="match status" value="1"/>
</dbReference>
<dbReference type="SUPFAM" id="SSF54184">
    <property type="entry name" value="Penicillin-binding protein 2x (pbp-2x), c-terminal domain"/>
    <property type="match status" value="1"/>
</dbReference>
<organism evidence="6 7">
    <name type="scientific">Phaeodactylibacter xiamenensis</name>
    <dbReference type="NCBI Taxonomy" id="1524460"/>
    <lineage>
        <taxon>Bacteria</taxon>
        <taxon>Pseudomonadati</taxon>
        <taxon>Bacteroidota</taxon>
        <taxon>Saprospiria</taxon>
        <taxon>Saprospirales</taxon>
        <taxon>Haliscomenobacteraceae</taxon>
        <taxon>Phaeodactylibacter</taxon>
    </lineage>
</organism>
<evidence type="ECO:0000256" key="1">
    <source>
        <dbReference type="ARBA" id="ARBA00004370"/>
    </source>
</evidence>
<dbReference type="Gene3D" id="3.90.1310.10">
    <property type="entry name" value="Penicillin-binding protein 2a (Domain 2)"/>
    <property type="match status" value="1"/>
</dbReference>
<evidence type="ECO:0000256" key="4">
    <source>
        <dbReference type="SAM" id="Phobius"/>
    </source>
</evidence>
<name>A0A098S4X9_9BACT</name>
<keyword evidence="2" id="KW-0121">Carboxypeptidase</keyword>
<evidence type="ECO:0000259" key="5">
    <source>
        <dbReference type="PROSITE" id="PS51178"/>
    </source>
</evidence>
<keyword evidence="7" id="KW-1185">Reference proteome</keyword>
<dbReference type="PROSITE" id="PS51178">
    <property type="entry name" value="PASTA"/>
    <property type="match status" value="1"/>
</dbReference>
<dbReference type="InterPro" id="IPR001460">
    <property type="entry name" value="PCN-bd_Tpept"/>
</dbReference>
<dbReference type="Proteomes" id="UP000029736">
    <property type="component" value="Unassembled WGS sequence"/>
</dbReference>
<evidence type="ECO:0000313" key="7">
    <source>
        <dbReference type="Proteomes" id="UP000029736"/>
    </source>
</evidence>
<dbReference type="CDD" id="cd06575">
    <property type="entry name" value="PASTA_Pbp2x-like_2"/>
    <property type="match status" value="1"/>
</dbReference>
<keyword evidence="3 4" id="KW-0472">Membrane</keyword>
<dbReference type="SUPFAM" id="SSF56519">
    <property type="entry name" value="Penicillin binding protein dimerisation domain"/>
    <property type="match status" value="1"/>
</dbReference>
<dbReference type="RefSeq" id="WP_044223276.1">
    <property type="nucleotide sequence ID" value="NZ_JBKAGJ010000009.1"/>
</dbReference>
<evidence type="ECO:0000256" key="2">
    <source>
        <dbReference type="ARBA" id="ARBA00022645"/>
    </source>
</evidence>
<keyword evidence="4" id="KW-1133">Transmembrane helix</keyword>
<accession>A0A098S4X9</accession>
<proteinExistence type="predicted"/>
<dbReference type="Pfam" id="PF03717">
    <property type="entry name" value="PBP_dimer"/>
    <property type="match status" value="1"/>
</dbReference>
<dbReference type="InterPro" id="IPR012338">
    <property type="entry name" value="Beta-lactam/transpept-like"/>
</dbReference>
<dbReference type="InterPro" id="IPR005543">
    <property type="entry name" value="PASTA_dom"/>
</dbReference>
<dbReference type="STRING" id="1524460.IX84_17210"/>
<keyword evidence="2" id="KW-0378">Hydrolase</keyword>
<dbReference type="GO" id="GO:0008658">
    <property type="term" value="F:penicillin binding"/>
    <property type="evidence" value="ECO:0007669"/>
    <property type="project" value="InterPro"/>
</dbReference>
<feature type="domain" description="PASTA" evidence="5">
    <location>
        <begin position="662"/>
        <end position="717"/>
    </location>
</feature>
<dbReference type="Pfam" id="PF00905">
    <property type="entry name" value="Transpeptidase"/>
    <property type="match status" value="1"/>
</dbReference>
<reference evidence="6 7" key="1">
    <citation type="journal article" date="2014" name="Int. J. Syst. Evol. Microbiol.">
        <title>Phaeodactylibacter xiamenensis gen. nov., sp. nov., a member of the family Saprospiraceae isolated from the marine alga Phaeodactylum tricornutum.</title>
        <authorList>
            <person name="Chen Z.Jr."/>
            <person name="Lei X."/>
            <person name="Lai Q."/>
            <person name="Li Y."/>
            <person name="Zhang B."/>
            <person name="Zhang J."/>
            <person name="Zhang H."/>
            <person name="Yang L."/>
            <person name="Zheng W."/>
            <person name="Tian Y."/>
            <person name="Yu Z."/>
            <person name="Xu H.Jr."/>
            <person name="Zheng T."/>
        </authorList>
    </citation>
    <scope>NUCLEOTIDE SEQUENCE [LARGE SCALE GENOMIC DNA]</scope>
    <source>
        <strain evidence="6 7">KD52</strain>
    </source>
</reference>
<keyword evidence="4" id="KW-0812">Transmembrane</keyword>
<dbReference type="GO" id="GO:0071555">
    <property type="term" value="P:cell wall organization"/>
    <property type="evidence" value="ECO:0007669"/>
    <property type="project" value="TreeGrafter"/>
</dbReference>
<keyword evidence="2" id="KW-0645">Protease</keyword>
<dbReference type="Pfam" id="PF03793">
    <property type="entry name" value="PASTA"/>
    <property type="match status" value="1"/>
</dbReference>
<protein>
    <submittedName>
        <fullName evidence="6">Peptidoglycan glycosyltransferase</fullName>
    </submittedName>
</protein>
<dbReference type="PANTHER" id="PTHR30627:SF1">
    <property type="entry name" value="PEPTIDOGLYCAN D,D-TRANSPEPTIDASE FTSI"/>
    <property type="match status" value="1"/>
</dbReference>
<dbReference type="GO" id="GO:0005886">
    <property type="term" value="C:plasma membrane"/>
    <property type="evidence" value="ECO:0007669"/>
    <property type="project" value="TreeGrafter"/>
</dbReference>
<evidence type="ECO:0000313" key="6">
    <source>
        <dbReference type="EMBL" id="KGE86818.1"/>
    </source>
</evidence>
<dbReference type="AlphaFoldDB" id="A0A098S4X9"/>
<comment type="subcellular location">
    <subcellularLocation>
        <location evidence="1">Membrane</location>
    </subcellularLocation>
</comment>
<gene>
    <name evidence="6" type="ORF">IX84_17210</name>
</gene>
<feature type="transmembrane region" description="Helical" evidence="4">
    <location>
        <begin position="7"/>
        <end position="28"/>
    </location>
</feature>
<dbReference type="SUPFAM" id="SSF56601">
    <property type="entry name" value="beta-lactamase/transpeptidase-like"/>
    <property type="match status" value="1"/>
</dbReference>
<dbReference type="InterPro" id="IPR050515">
    <property type="entry name" value="Beta-lactam/transpept"/>
</dbReference>
<dbReference type="Gene3D" id="3.40.710.10">
    <property type="entry name" value="DD-peptidase/beta-lactamase superfamily"/>
    <property type="match status" value="1"/>
</dbReference>
<dbReference type="GO" id="GO:0004180">
    <property type="term" value="F:carboxypeptidase activity"/>
    <property type="evidence" value="ECO:0007669"/>
    <property type="project" value="UniProtKB-KW"/>
</dbReference>
<comment type="caution">
    <text evidence="6">The sequence shown here is derived from an EMBL/GenBank/DDBJ whole genome shotgun (WGS) entry which is preliminary data.</text>
</comment>